<dbReference type="EMBL" id="AP019416">
    <property type="protein sequence ID" value="BBI49442.1"/>
    <property type="molecule type" value="Genomic_DNA"/>
</dbReference>
<keyword evidence="5 6" id="KW-0472">Membrane</keyword>
<accession>A0ABM7GG88</accession>
<keyword evidence="6" id="KW-1003">Cell membrane</keyword>
<evidence type="ECO:0000313" key="7">
    <source>
        <dbReference type="EMBL" id="BBI49442.1"/>
    </source>
</evidence>
<name>A0ABM7GG88_9GAMM</name>
<evidence type="ECO:0000313" key="8">
    <source>
        <dbReference type="Proteomes" id="UP000289555"/>
    </source>
</evidence>
<feature type="transmembrane region" description="Helical" evidence="6">
    <location>
        <begin position="48"/>
        <end position="70"/>
    </location>
</feature>
<feature type="transmembrane region" description="Helical" evidence="6">
    <location>
        <begin position="7"/>
        <end position="36"/>
    </location>
</feature>
<dbReference type="Proteomes" id="UP000289555">
    <property type="component" value="Chromosome"/>
</dbReference>
<evidence type="ECO:0000256" key="4">
    <source>
        <dbReference type="ARBA" id="ARBA00022989"/>
    </source>
</evidence>
<sequence>MDIIWWLAYVALGGFVGLMAGLLGIGGGGIMVPILTSLFVLQGVPHEHLAHLALGTAMAAIIPASTASLFSHHRHGAVRWDIVRFITPAY</sequence>
<comment type="subcellular location">
    <subcellularLocation>
        <location evidence="6">Cell membrane</location>
        <topology evidence="6">Multi-pass membrane protein</topology>
    </subcellularLocation>
    <subcellularLocation>
        <location evidence="1">Membrane</location>
        <topology evidence="1">Multi-pass membrane protein</topology>
    </subcellularLocation>
</comment>
<protein>
    <recommendedName>
        <fullName evidence="6">Probable membrane transporter protein</fullName>
    </recommendedName>
</protein>
<organism evidence="7 8">
    <name type="scientific">Vreelandella olivaria</name>
    <dbReference type="NCBI Taxonomy" id="390919"/>
    <lineage>
        <taxon>Bacteria</taxon>
        <taxon>Pseudomonadati</taxon>
        <taxon>Pseudomonadota</taxon>
        <taxon>Gammaproteobacteria</taxon>
        <taxon>Oceanospirillales</taxon>
        <taxon>Halomonadaceae</taxon>
        <taxon>Vreelandella</taxon>
    </lineage>
</organism>
<evidence type="ECO:0000256" key="3">
    <source>
        <dbReference type="ARBA" id="ARBA00022692"/>
    </source>
</evidence>
<dbReference type="PANTHER" id="PTHR43483:SF3">
    <property type="entry name" value="MEMBRANE TRANSPORTER PROTEIN HI_0806-RELATED"/>
    <property type="match status" value="1"/>
</dbReference>
<proteinExistence type="inferred from homology"/>
<evidence type="ECO:0000256" key="5">
    <source>
        <dbReference type="ARBA" id="ARBA00023136"/>
    </source>
</evidence>
<gene>
    <name evidence="7" type="ORF">HORIV_18630</name>
</gene>
<keyword evidence="8" id="KW-1185">Reference proteome</keyword>
<comment type="similarity">
    <text evidence="2 6">Belongs to the 4-toluene sulfonate uptake permease (TSUP) (TC 2.A.102) family.</text>
</comment>
<evidence type="ECO:0000256" key="2">
    <source>
        <dbReference type="ARBA" id="ARBA00009142"/>
    </source>
</evidence>
<evidence type="ECO:0000256" key="1">
    <source>
        <dbReference type="ARBA" id="ARBA00004141"/>
    </source>
</evidence>
<keyword evidence="4 6" id="KW-1133">Transmembrane helix</keyword>
<dbReference type="PANTHER" id="PTHR43483">
    <property type="entry name" value="MEMBRANE TRANSPORTER PROTEIN HI_0806-RELATED"/>
    <property type="match status" value="1"/>
</dbReference>
<dbReference type="Pfam" id="PF01925">
    <property type="entry name" value="TauE"/>
    <property type="match status" value="1"/>
</dbReference>
<evidence type="ECO:0000256" key="6">
    <source>
        <dbReference type="RuleBase" id="RU363041"/>
    </source>
</evidence>
<keyword evidence="3 6" id="KW-0812">Transmembrane</keyword>
<reference evidence="8" key="1">
    <citation type="journal article" date="2019" name="Microbiol. Resour. Announc.">
        <title>Complete Genome Sequence of Halomonas olivaria, a Moderately Halophilic Bacterium Isolated from Olive Processing Effluents, Obtained by Nanopore Sequencing.</title>
        <authorList>
            <person name="Nagata S."/>
            <person name="Ii K.M."/>
            <person name="Tsukimi T."/>
            <person name="Miura M.C."/>
            <person name="Galipon J."/>
            <person name="Arakawa K."/>
        </authorList>
    </citation>
    <scope>NUCLEOTIDE SEQUENCE [LARGE SCALE GENOMIC DNA]</scope>
    <source>
        <strain evidence="8">TYRC17</strain>
    </source>
</reference>
<dbReference type="InterPro" id="IPR002781">
    <property type="entry name" value="TM_pro_TauE-like"/>
</dbReference>